<evidence type="ECO:0000313" key="2">
    <source>
        <dbReference type="Proteomes" id="UP001367030"/>
    </source>
</evidence>
<name>A0ABU8XKI1_9BURK</name>
<dbReference type="Proteomes" id="UP001367030">
    <property type="component" value="Unassembled WGS sequence"/>
</dbReference>
<keyword evidence="2" id="KW-1185">Reference proteome</keyword>
<gene>
    <name evidence="1" type="ORF">WKW79_33490</name>
</gene>
<protein>
    <recommendedName>
        <fullName evidence="3">ATP-binding protein</fullName>
    </recommendedName>
</protein>
<organism evidence="1 2">
    <name type="scientific">Variovorax robiniae</name>
    <dbReference type="NCBI Taxonomy" id="1836199"/>
    <lineage>
        <taxon>Bacteria</taxon>
        <taxon>Pseudomonadati</taxon>
        <taxon>Pseudomonadota</taxon>
        <taxon>Betaproteobacteria</taxon>
        <taxon>Burkholderiales</taxon>
        <taxon>Comamonadaceae</taxon>
        <taxon>Variovorax</taxon>
    </lineage>
</organism>
<dbReference type="EMBL" id="JBBKZS010000030">
    <property type="protein sequence ID" value="MEJ8859519.1"/>
    <property type="molecule type" value="Genomic_DNA"/>
</dbReference>
<dbReference type="Pfam" id="PF24389">
    <property type="entry name" value="ORC-CDC6-like"/>
    <property type="match status" value="1"/>
</dbReference>
<evidence type="ECO:0000313" key="1">
    <source>
        <dbReference type="EMBL" id="MEJ8859519.1"/>
    </source>
</evidence>
<accession>A0ABU8XKI1</accession>
<comment type="caution">
    <text evidence="1">The sequence shown here is derived from an EMBL/GenBank/DDBJ whole genome shotgun (WGS) entry which is preliminary data.</text>
</comment>
<dbReference type="RefSeq" id="WP_340339557.1">
    <property type="nucleotide sequence ID" value="NZ_JBBKZS010000030.1"/>
</dbReference>
<reference evidence="1 2" key="1">
    <citation type="submission" date="2024-03" db="EMBL/GenBank/DDBJ databases">
        <title>Novel species of the genus Variovorax.</title>
        <authorList>
            <person name="Liu Q."/>
            <person name="Xin Y.-H."/>
        </authorList>
    </citation>
    <scope>NUCLEOTIDE SEQUENCE [LARGE SCALE GENOMIC DNA]</scope>
    <source>
        <strain evidence="1 2">KACC 18901</strain>
    </source>
</reference>
<dbReference type="InterPro" id="IPR056955">
    <property type="entry name" value="ORC-CDC6-like"/>
</dbReference>
<sequence>MTAIADPFLNNRADYLPPGSLFSQFIVPPFFQRISIFADQGSVRILGGRGCGKTMFIRYFSHGSSFDSNRDDIPQSELKTVGLYLRPDTGFCGLMIPEWLGPYQAKLAFSHYVALNLLKDACQSLDSIGSARFANGPIAVGDPRLSPALAKQLGLTDRHVSSLEAELDLKLVELESWVRNPKHSPIPSFVSFTSVVPRFAQDVAASSPQLAEFAFRAFIDEFENLQSEHREVVCDAIKHPSSRLVVHIAHKKQAVVDFKTSSDERVVEGHDLRTIDLDKELSVEGEFELLAAELFLLRVTQGQGKFDCPLFQPALLHDQRHLAHRLSKAYRDQVLRCVREILPSCSAASIAREVVQDPSLRRRLREMIQKGLVLQGLDKKVNPDDLISSTQPQASIVMGALLNRRSQIDKDLLSQYYAAVANPRDSDAFFKVGGWIDNNLHGCLFHLYAGLPRRPNINYAGFDRFCMMADPNLRFFQALCHATLSIAYKRQSGNEVSGQLKVDVETQATAAKQVSDKLFQDILQLGSHGSKLLEITGRLGRIFEAFNRRRSQSEPEVNHFSIDNADRANLSTQAEMLLREAKIWSVLYEAKDTKNKADYDIAQSDLILNPIYAPHFNISYRKRRKVTLRAPHADILLCQSTAQYEVVLKQLVDPADQDPSGDDAMTLF</sequence>
<evidence type="ECO:0008006" key="3">
    <source>
        <dbReference type="Google" id="ProtNLM"/>
    </source>
</evidence>
<proteinExistence type="predicted"/>